<reference evidence="1 2" key="1">
    <citation type="journal article" date="2020" name="Nat. Food">
        <title>A phased Vanilla planifolia genome enables genetic improvement of flavour and production.</title>
        <authorList>
            <person name="Hasing T."/>
            <person name="Tang H."/>
            <person name="Brym M."/>
            <person name="Khazi F."/>
            <person name="Huang T."/>
            <person name="Chambers A.H."/>
        </authorList>
    </citation>
    <scope>NUCLEOTIDE SEQUENCE [LARGE SCALE GENOMIC DNA]</scope>
    <source>
        <tissue evidence="1">Leaf</tissue>
    </source>
</reference>
<proteinExistence type="predicted"/>
<comment type="caution">
    <text evidence="1">The sequence shown here is derived from an EMBL/GenBank/DDBJ whole genome shotgun (WGS) entry which is preliminary data.</text>
</comment>
<dbReference type="EMBL" id="JADCNM010000002">
    <property type="protein sequence ID" value="KAG0495307.1"/>
    <property type="molecule type" value="Genomic_DNA"/>
</dbReference>
<evidence type="ECO:0000313" key="1">
    <source>
        <dbReference type="EMBL" id="KAG0495307.1"/>
    </source>
</evidence>
<name>A0A835VE02_VANPL</name>
<organism evidence="1 2">
    <name type="scientific">Vanilla planifolia</name>
    <name type="common">Vanilla</name>
    <dbReference type="NCBI Taxonomy" id="51239"/>
    <lineage>
        <taxon>Eukaryota</taxon>
        <taxon>Viridiplantae</taxon>
        <taxon>Streptophyta</taxon>
        <taxon>Embryophyta</taxon>
        <taxon>Tracheophyta</taxon>
        <taxon>Spermatophyta</taxon>
        <taxon>Magnoliopsida</taxon>
        <taxon>Liliopsida</taxon>
        <taxon>Asparagales</taxon>
        <taxon>Orchidaceae</taxon>
        <taxon>Vanilloideae</taxon>
        <taxon>Vanilleae</taxon>
        <taxon>Vanilla</taxon>
    </lineage>
</organism>
<evidence type="ECO:0000313" key="2">
    <source>
        <dbReference type="Proteomes" id="UP000639772"/>
    </source>
</evidence>
<accession>A0A835VE02</accession>
<dbReference type="AlphaFoldDB" id="A0A835VE02"/>
<gene>
    <name evidence="1" type="ORF">HPP92_006301</name>
</gene>
<dbReference type="Proteomes" id="UP000639772">
    <property type="component" value="Unassembled WGS sequence"/>
</dbReference>
<protein>
    <submittedName>
        <fullName evidence="1">Uncharacterized protein</fullName>
    </submittedName>
</protein>
<sequence>MERTAHKSALADACRLWADERMFRTAVQTVHEHGYMCAGYVLWLHVACDHGVPKPGQEVKLVVQKRTAERCPAVRGRVLGSAPGCGVRPPFARARMAPCKLTIHMGMFQFDAFMSWCVCANVCNGSSPGCA</sequence>